<dbReference type="Proteomes" id="UP000663829">
    <property type="component" value="Unassembled WGS sequence"/>
</dbReference>
<feature type="transmembrane region" description="Helical" evidence="1">
    <location>
        <begin position="154"/>
        <end position="172"/>
    </location>
</feature>
<evidence type="ECO:0000313" key="3">
    <source>
        <dbReference type="EMBL" id="CAF1095977.1"/>
    </source>
</evidence>
<organism evidence="3 6">
    <name type="scientific">Didymodactylos carnosus</name>
    <dbReference type="NCBI Taxonomy" id="1234261"/>
    <lineage>
        <taxon>Eukaryota</taxon>
        <taxon>Metazoa</taxon>
        <taxon>Spiralia</taxon>
        <taxon>Gnathifera</taxon>
        <taxon>Rotifera</taxon>
        <taxon>Eurotatoria</taxon>
        <taxon>Bdelloidea</taxon>
        <taxon>Philodinida</taxon>
        <taxon>Philodinidae</taxon>
        <taxon>Didymodactylos</taxon>
    </lineage>
</organism>
<keyword evidence="6" id="KW-1185">Reference proteome</keyword>
<evidence type="ECO:0000256" key="1">
    <source>
        <dbReference type="SAM" id="Phobius"/>
    </source>
</evidence>
<dbReference type="EMBL" id="CAJNOK010001392">
    <property type="protein sequence ID" value="CAF0809455.1"/>
    <property type="molecule type" value="Genomic_DNA"/>
</dbReference>
<comment type="caution">
    <text evidence="3">The sequence shown here is derived from an EMBL/GenBank/DDBJ whole genome shotgun (WGS) entry which is preliminary data.</text>
</comment>
<gene>
    <name evidence="3" type="ORF">GPM918_LOCUS18507</name>
    <name evidence="2" type="ORF">OVA965_LOCUS5070</name>
    <name evidence="5" type="ORF">SRO942_LOCUS18504</name>
    <name evidence="4" type="ORF">TMI583_LOCUS5068</name>
</gene>
<dbReference type="Proteomes" id="UP000682733">
    <property type="component" value="Unassembled WGS sequence"/>
</dbReference>
<accession>A0A814NRM4</accession>
<proteinExistence type="predicted"/>
<reference evidence="3" key="1">
    <citation type="submission" date="2021-02" db="EMBL/GenBank/DDBJ databases">
        <authorList>
            <person name="Nowell W R."/>
        </authorList>
    </citation>
    <scope>NUCLEOTIDE SEQUENCE</scope>
</reference>
<dbReference type="OrthoDB" id="10040609at2759"/>
<dbReference type="Proteomes" id="UP000681722">
    <property type="component" value="Unassembled WGS sequence"/>
</dbReference>
<dbReference type="AlphaFoldDB" id="A0A814NRM4"/>
<keyword evidence="1" id="KW-0812">Transmembrane</keyword>
<evidence type="ECO:0000313" key="5">
    <source>
        <dbReference type="EMBL" id="CAF3861308.1"/>
    </source>
</evidence>
<feature type="transmembrane region" description="Helical" evidence="1">
    <location>
        <begin position="69"/>
        <end position="87"/>
    </location>
</feature>
<evidence type="ECO:0000313" key="6">
    <source>
        <dbReference type="Proteomes" id="UP000663829"/>
    </source>
</evidence>
<dbReference type="EMBL" id="CAJOBA010001392">
    <property type="protein sequence ID" value="CAF3593245.1"/>
    <property type="molecule type" value="Genomic_DNA"/>
</dbReference>
<evidence type="ECO:0000313" key="4">
    <source>
        <dbReference type="EMBL" id="CAF3593245.1"/>
    </source>
</evidence>
<keyword evidence="1" id="KW-1133">Transmembrane helix</keyword>
<name>A0A814NRM4_9BILA</name>
<dbReference type="EMBL" id="CAJNOQ010005358">
    <property type="protein sequence ID" value="CAF1095977.1"/>
    <property type="molecule type" value="Genomic_DNA"/>
</dbReference>
<dbReference type="Proteomes" id="UP000677228">
    <property type="component" value="Unassembled WGS sequence"/>
</dbReference>
<sequence length="199" mass="23478">MIASEELKVLWTSFELFMAISHFLVLIGVKNSKIGFLRRQTTYFLLDALTHLFNLCFHHKLLLNNAFGFLIYINWIVMFIGHVYYYLNLKLNPPKPDDKSVANLCNIFLWSCVEFTKNRFDIKQCGKEVVETVSDIVAHSAGYYYMFTEIKSDAYKILTILLMAMALYNRMIRFKYFLTEPQMMPKPLRDLYSVFKLKS</sequence>
<evidence type="ECO:0000313" key="2">
    <source>
        <dbReference type="EMBL" id="CAF0809455.1"/>
    </source>
</evidence>
<protein>
    <submittedName>
        <fullName evidence="3">Uncharacterized protein</fullName>
    </submittedName>
</protein>
<feature type="transmembrane region" description="Helical" evidence="1">
    <location>
        <begin position="9"/>
        <end position="29"/>
    </location>
</feature>
<keyword evidence="1" id="KW-0472">Membrane</keyword>
<dbReference type="EMBL" id="CAJOBC010005358">
    <property type="protein sequence ID" value="CAF3861308.1"/>
    <property type="molecule type" value="Genomic_DNA"/>
</dbReference>